<evidence type="ECO:0000313" key="3">
    <source>
        <dbReference type="Proteomes" id="UP001374579"/>
    </source>
</evidence>
<comment type="caution">
    <text evidence="2">The sequence shown here is derived from an EMBL/GenBank/DDBJ whole genome shotgun (WGS) entry which is preliminary data.</text>
</comment>
<dbReference type="Pfam" id="PF03473">
    <property type="entry name" value="MOSC"/>
    <property type="match status" value="1"/>
</dbReference>
<name>A0AAN9BJS1_9CAEN</name>
<dbReference type="PROSITE" id="PS51340">
    <property type="entry name" value="MOSC"/>
    <property type="match status" value="1"/>
</dbReference>
<dbReference type="InterPro" id="IPR011037">
    <property type="entry name" value="Pyrv_Knase-like_insert_dom_sf"/>
</dbReference>
<accession>A0AAN9BJS1</accession>
<evidence type="ECO:0000313" key="2">
    <source>
        <dbReference type="EMBL" id="KAK7104455.1"/>
    </source>
</evidence>
<feature type="domain" description="MOSC" evidence="1">
    <location>
        <begin position="163"/>
        <end position="321"/>
    </location>
</feature>
<dbReference type="Proteomes" id="UP001374579">
    <property type="component" value="Unassembled WGS sequence"/>
</dbReference>
<dbReference type="AlphaFoldDB" id="A0AAN9BJS1"/>
<organism evidence="2 3">
    <name type="scientific">Littorina saxatilis</name>
    <dbReference type="NCBI Taxonomy" id="31220"/>
    <lineage>
        <taxon>Eukaryota</taxon>
        <taxon>Metazoa</taxon>
        <taxon>Spiralia</taxon>
        <taxon>Lophotrochozoa</taxon>
        <taxon>Mollusca</taxon>
        <taxon>Gastropoda</taxon>
        <taxon>Caenogastropoda</taxon>
        <taxon>Littorinimorpha</taxon>
        <taxon>Littorinoidea</taxon>
        <taxon>Littorinidae</taxon>
        <taxon>Littorina</taxon>
    </lineage>
</organism>
<reference evidence="2 3" key="1">
    <citation type="submission" date="2024-02" db="EMBL/GenBank/DDBJ databases">
        <title>Chromosome-scale genome assembly of the rough periwinkle Littorina saxatilis.</title>
        <authorList>
            <person name="De Jode A."/>
            <person name="Faria R."/>
            <person name="Formenti G."/>
            <person name="Sims Y."/>
            <person name="Smith T.P."/>
            <person name="Tracey A."/>
            <person name="Wood J.M.D."/>
            <person name="Zagrodzka Z.B."/>
            <person name="Johannesson K."/>
            <person name="Butlin R.K."/>
            <person name="Leder E.H."/>
        </authorList>
    </citation>
    <scope>NUCLEOTIDE SEQUENCE [LARGE SCALE GENOMIC DNA]</scope>
    <source>
        <strain evidence="2">Snail1</strain>
        <tissue evidence="2">Muscle</tissue>
    </source>
</reference>
<proteinExistence type="predicted"/>
<dbReference type="SUPFAM" id="SSF50800">
    <property type="entry name" value="PK beta-barrel domain-like"/>
    <property type="match status" value="1"/>
</dbReference>
<dbReference type="GO" id="GO:0030151">
    <property type="term" value="F:molybdenum ion binding"/>
    <property type="evidence" value="ECO:0007669"/>
    <property type="project" value="InterPro"/>
</dbReference>
<dbReference type="InterPro" id="IPR005303">
    <property type="entry name" value="MOCOS_middle"/>
</dbReference>
<dbReference type="EMBL" id="JBAMIC010000008">
    <property type="protein sequence ID" value="KAK7104455.1"/>
    <property type="molecule type" value="Genomic_DNA"/>
</dbReference>
<dbReference type="GO" id="GO:0003824">
    <property type="term" value="F:catalytic activity"/>
    <property type="evidence" value="ECO:0007669"/>
    <property type="project" value="InterPro"/>
</dbReference>
<gene>
    <name evidence="2" type="ORF">V1264_019172</name>
</gene>
<dbReference type="GO" id="GO:0030170">
    <property type="term" value="F:pyridoxal phosphate binding"/>
    <property type="evidence" value="ECO:0007669"/>
    <property type="project" value="InterPro"/>
</dbReference>
<dbReference type="PANTHER" id="PTHR14237:SF19">
    <property type="entry name" value="MITOCHONDRIAL AMIDOXIME REDUCING COMPONENT 1"/>
    <property type="match status" value="1"/>
</dbReference>
<dbReference type="SUPFAM" id="SSF141673">
    <property type="entry name" value="MOSC N-terminal domain-like"/>
    <property type="match status" value="1"/>
</dbReference>
<dbReference type="PANTHER" id="PTHR14237">
    <property type="entry name" value="MOLYBDOPTERIN COFACTOR SULFURASE MOSC"/>
    <property type="match status" value="1"/>
</dbReference>
<dbReference type="InterPro" id="IPR005302">
    <property type="entry name" value="MoCF_Sase_C"/>
</dbReference>
<protein>
    <recommendedName>
        <fullName evidence="1">MOSC domain-containing protein</fullName>
    </recommendedName>
</protein>
<keyword evidence="3" id="KW-1185">Reference proteome</keyword>
<evidence type="ECO:0000259" key="1">
    <source>
        <dbReference type="PROSITE" id="PS51340"/>
    </source>
</evidence>
<sequence length="323" mass="35460">MPEFSTEFTVLAALVAVTVAKFAFAAMTKNNRRNNMVKVGTVTQLNYYPVKSCRGITVNSGLGSPLGLKVENAVDRHWVVVRSNGDFITQRQFSKMALIQTEVRGNDLVLNAPGITPIKVPLSLPVTNGNVVNCRVWENRLKAVDCGKEAGLWLSTFLQEPGLRLLWAAPSLPRVDISKTKKPWGNPALPGDQAAFTDFSAYLMISEGSLCDLNGRLKQPVSMNRFRPNIVIAGCPAFDENNWSEVRIGDKAIFRILDPCDRCLLTTVIPEKGERDAASEPLNTLKSYRCFPNYGTSPLFGANATIDVEGVVKVGDPVYALRK</sequence>
<dbReference type="Pfam" id="PF03476">
    <property type="entry name" value="MOSC_N"/>
    <property type="match status" value="1"/>
</dbReference>